<protein>
    <submittedName>
        <fullName evidence="4">Sialic acid-specific 9-O-acetylesterase</fullName>
    </submittedName>
</protein>
<organism evidence="4 5">
    <name type="scientific">Geofilum rubicundum JCM 15548</name>
    <dbReference type="NCBI Taxonomy" id="1236989"/>
    <lineage>
        <taxon>Bacteria</taxon>
        <taxon>Pseudomonadati</taxon>
        <taxon>Bacteroidota</taxon>
        <taxon>Bacteroidia</taxon>
        <taxon>Marinilabiliales</taxon>
        <taxon>Marinilabiliaceae</taxon>
        <taxon>Geofilum</taxon>
    </lineage>
</organism>
<dbReference type="InterPro" id="IPR051913">
    <property type="entry name" value="GH2_Domain-Containing"/>
</dbReference>
<dbReference type="EMBL" id="BAZW01000027">
    <property type="protein sequence ID" value="GAO30669.1"/>
    <property type="molecule type" value="Genomic_DNA"/>
</dbReference>
<dbReference type="STRING" id="1236989.JCM15548_12967"/>
<dbReference type="OrthoDB" id="3668964at2"/>
<dbReference type="RefSeq" id="WP_062125842.1">
    <property type="nucleotide sequence ID" value="NZ_BAZW01000027.1"/>
</dbReference>
<dbReference type="Gene3D" id="2.60.120.260">
    <property type="entry name" value="Galactose-binding domain-like"/>
    <property type="match status" value="2"/>
</dbReference>
<evidence type="ECO:0000256" key="1">
    <source>
        <dbReference type="ARBA" id="ARBA00022801"/>
    </source>
</evidence>
<dbReference type="Proteomes" id="UP000032900">
    <property type="component" value="Unassembled WGS sequence"/>
</dbReference>
<dbReference type="PANTHER" id="PTHR42732">
    <property type="entry name" value="BETA-GALACTOSIDASE"/>
    <property type="match status" value="1"/>
</dbReference>
<name>A0A0E9LZJ1_9BACT</name>
<dbReference type="SUPFAM" id="SSF49785">
    <property type="entry name" value="Galactose-binding domain-like"/>
    <property type="match status" value="2"/>
</dbReference>
<dbReference type="GO" id="GO:0004553">
    <property type="term" value="F:hydrolase activity, hydrolyzing O-glycosyl compounds"/>
    <property type="evidence" value="ECO:0007669"/>
    <property type="project" value="UniProtKB-ARBA"/>
</dbReference>
<accession>A0A0E9LZJ1</accession>
<evidence type="ECO:0000256" key="2">
    <source>
        <dbReference type="ARBA" id="ARBA00023295"/>
    </source>
</evidence>
<keyword evidence="1" id="KW-0378">Hydrolase</keyword>
<dbReference type="PANTHER" id="PTHR42732:SF1">
    <property type="entry name" value="BETA-MANNOSIDASE"/>
    <property type="match status" value="1"/>
</dbReference>
<gene>
    <name evidence="4" type="ORF">JCM15548_12967</name>
</gene>
<feature type="domain" description="Beta-galactosidase jelly roll" evidence="3">
    <location>
        <begin position="72"/>
        <end position="165"/>
    </location>
</feature>
<evidence type="ECO:0000313" key="5">
    <source>
        <dbReference type="Proteomes" id="UP000032900"/>
    </source>
</evidence>
<dbReference type="AlphaFoldDB" id="A0A0E9LZJ1"/>
<evidence type="ECO:0000259" key="3">
    <source>
        <dbReference type="Pfam" id="PF13364"/>
    </source>
</evidence>
<reference evidence="4 5" key="1">
    <citation type="journal article" date="2015" name="Microbes Environ.">
        <title>Distribution and evolution of nitrogen fixation genes in the phylum bacteroidetes.</title>
        <authorList>
            <person name="Inoue J."/>
            <person name="Oshima K."/>
            <person name="Suda W."/>
            <person name="Sakamoto M."/>
            <person name="Iino T."/>
            <person name="Noda S."/>
            <person name="Hongoh Y."/>
            <person name="Hattori M."/>
            <person name="Ohkuma M."/>
        </authorList>
    </citation>
    <scope>NUCLEOTIDE SEQUENCE [LARGE SCALE GENOMIC DNA]</scope>
    <source>
        <strain evidence="4">JCM 15548</strain>
    </source>
</reference>
<comment type="caution">
    <text evidence="4">The sequence shown here is derived from an EMBL/GenBank/DDBJ whole genome shotgun (WGS) entry which is preliminary data.</text>
</comment>
<keyword evidence="5" id="KW-1185">Reference proteome</keyword>
<dbReference type="Pfam" id="PF13364">
    <property type="entry name" value="BetaGal_ABD2"/>
    <property type="match status" value="1"/>
</dbReference>
<dbReference type="InterPro" id="IPR008979">
    <property type="entry name" value="Galactose-bd-like_sf"/>
</dbReference>
<dbReference type="InterPro" id="IPR025300">
    <property type="entry name" value="BetaGal_jelly_roll_dom"/>
</dbReference>
<keyword evidence="2" id="KW-0326">Glycosidase</keyword>
<sequence length="257" mass="29322">MKASLLVLVTLLIITSHGSCTIRMSSEASSPTIEPLLTLDGSWRFNIGDDAAWAGKDFDDSHWDSLRVPGKWQDQGYIGYNGYAWYRRSITIPTTSSSDHLQLQLGYIDDVNEVFFNGVLIGQTGSFPPEYETAYNIPVVYPLPKELIQFNAPNTIAVRVFDEGEEGGIIRGPLSIGYYEDERLLSHNLAGDWKIAFDFNRAYLNDDYKDDEWHPIYVPATWESQGFTNYNAPPPTEKLLKRPRIWPINHSFSFWEK</sequence>
<evidence type="ECO:0000313" key="4">
    <source>
        <dbReference type="EMBL" id="GAO30669.1"/>
    </source>
</evidence>
<proteinExistence type="predicted"/>